<dbReference type="PANTHER" id="PTHR42902:SF1">
    <property type="entry name" value="MALATE SYNTHASE 1-RELATED"/>
    <property type="match status" value="1"/>
</dbReference>
<dbReference type="FunFam" id="3.20.20.360:FF:000001">
    <property type="entry name" value="Malate synthase"/>
    <property type="match status" value="1"/>
</dbReference>
<protein>
    <recommendedName>
        <fullName evidence="7 9">Malate synthase</fullName>
        <ecNumber evidence="2 9">2.3.3.9</ecNumber>
    </recommendedName>
</protein>
<dbReference type="GO" id="GO:0004474">
    <property type="term" value="F:malate synthase activity"/>
    <property type="evidence" value="ECO:0007669"/>
    <property type="project" value="UniProtKB-EC"/>
</dbReference>
<proteinExistence type="inferred from homology"/>
<keyword evidence="5 9" id="KW-0808">Transferase</keyword>
<evidence type="ECO:0000256" key="1">
    <source>
        <dbReference type="ARBA" id="ARBA00006394"/>
    </source>
</evidence>
<evidence type="ECO:0000313" key="13">
    <source>
        <dbReference type="EMBL" id="MDR7276366.1"/>
    </source>
</evidence>
<dbReference type="FunFam" id="1.20.1220.12:FF:000001">
    <property type="entry name" value="Malate synthase"/>
    <property type="match status" value="1"/>
</dbReference>
<gene>
    <name evidence="13" type="ORF">J2S41_003144</name>
</gene>
<dbReference type="PIRSF" id="PIRSF001363">
    <property type="entry name" value="Malate_synth"/>
    <property type="match status" value="1"/>
</dbReference>
<evidence type="ECO:0000256" key="4">
    <source>
        <dbReference type="ARBA" id="ARBA00022532"/>
    </source>
</evidence>
<keyword evidence="14" id="KW-1185">Reference proteome</keyword>
<name>A0AAE3YRE0_9ACTN</name>
<dbReference type="EC" id="2.3.3.9" evidence="2 9"/>
<dbReference type="InterPro" id="IPR011076">
    <property type="entry name" value="Malate_synth_sf"/>
</dbReference>
<dbReference type="InterPro" id="IPR044856">
    <property type="entry name" value="Malate_synth_C_sf"/>
</dbReference>
<feature type="active site" description="Proton donor" evidence="8">
    <location>
        <position position="439"/>
    </location>
</feature>
<feature type="active site" description="Proton acceptor" evidence="8">
    <location>
        <position position="159"/>
    </location>
</feature>
<dbReference type="GO" id="GO:0005737">
    <property type="term" value="C:cytoplasm"/>
    <property type="evidence" value="ECO:0007669"/>
    <property type="project" value="TreeGrafter"/>
</dbReference>
<keyword evidence="13" id="KW-0012">Acyltransferase</keyword>
<dbReference type="PANTHER" id="PTHR42902">
    <property type="entry name" value="MALATE SYNTHASE"/>
    <property type="match status" value="1"/>
</dbReference>
<evidence type="ECO:0000256" key="8">
    <source>
        <dbReference type="PIRSR" id="PIRSR001363-1"/>
    </source>
</evidence>
<dbReference type="NCBIfam" id="TIGR01344">
    <property type="entry name" value="malate_syn_A"/>
    <property type="match status" value="1"/>
</dbReference>
<evidence type="ECO:0000256" key="2">
    <source>
        <dbReference type="ARBA" id="ARBA00012636"/>
    </source>
</evidence>
<dbReference type="RefSeq" id="WP_310368438.1">
    <property type="nucleotide sequence ID" value="NZ_JAVDYB010000001.1"/>
</dbReference>
<comment type="similarity">
    <text evidence="1 9">Belongs to the malate synthase family.</text>
</comment>
<dbReference type="Pfam" id="PF01274">
    <property type="entry name" value="MS_TIM-barrel"/>
    <property type="match status" value="1"/>
</dbReference>
<comment type="caution">
    <text evidence="13">The sequence shown here is derived from an EMBL/GenBank/DDBJ whole genome shotgun (WGS) entry which is preliminary data.</text>
</comment>
<evidence type="ECO:0000256" key="5">
    <source>
        <dbReference type="ARBA" id="ARBA00022679"/>
    </source>
</evidence>
<comment type="catalytic activity">
    <reaction evidence="6 9">
        <text>glyoxylate + acetyl-CoA + H2O = (S)-malate + CoA + H(+)</text>
        <dbReference type="Rhea" id="RHEA:18181"/>
        <dbReference type="ChEBI" id="CHEBI:15377"/>
        <dbReference type="ChEBI" id="CHEBI:15378"/>
        <dbReference type="ChEBI" id="CHEBI:15589"/>
        <dbReference type="ChEBI" id="CHEBI:36655"/>
        <dbReference type="ChEBI" id="CHEBI:57287"/>
        <dbReference type="ChEBI" id="CHEBI:57288"/>
        <dbReference type="EC" id="2.3.3.9"/>
    </reaction>
</comment>
<dbReference type="AlphaFoldDB" id="A0AAE3YRE0"/>
<dbReference type="InterPro" id="IPR001465">
    <property type="entry name" value="Malate_synthase_TIM"/>
</dbReference>
<dbReference type="InterPro" id="IPR046363">
    <property type="entry name" value="MS_N_TIM-barrel_dom"/>
</dbReference>
<accession>A0AAE3YRE0</accession>
<dbReference type="CDD" id="cd00727">
    <property type="entry name" value="malate_synt_A"/>
    <property type="match status" value="1"/>
</dbReference>
<dbReference type="InterPro" id="IPR019830">
    <property type="entry name" value="Malate_synthase_CS"/>
</dbReference>
<dbReference type="GO" id="GO:0006099">
    <property type="term" value="P:tricarboxylic acid cycle"/>
    <property type="evidence" value="ECO:0007669"/>
    <property type="project" value="UniProtKB-KW"/>
</dbReference>
<dbReference type="Pfam" id="PF20659">
    <property type="entry name" value="MS_C"/>
    <property type="match status" value="1"/>
</dbReference>
<dbReference type="Pfam" id="PF20656">
    <property type="entry name" value="MS_N"/>
    <property type="match status" value="1"/>
</dbReference>
<keyword evidence="3 9" id="KW-0329">Glyoxylate bypass</keyword>
<dbReference type="PROSITE" id="PS00510">
    <property type="entry name" value="MALATE_SYNTHASE"/>
    <property type="match status" value="1"/>
</dbReference>
<evidence type="ECO:0000256" key="7">
    <source>
        <dbReference type="ARBA" id="ARBA00068441"/>
    </source>
</evidence>
<feature type="domain" description="Malate synthase C-terminal" evidence="12">
    <location>
        <begin position="405"/>
        <end position="520"/>
    </location>
</feature>
<organism evidence="13 14">
    <name type="scientific">Catenuloplanes atrovinosus</name>
    <dbReference type="NCBI Taxonomy" id="137266"/>
    <lineage>
        <taxon>Bacteria</taxon>
        <taxon>Bacillati</taxon>
        <taxon>Actinomycetota</taxon>
        <taxon>Actinomycetes</taxon>
        <taxon>Micromonosporales</taxon>
        <taxon>Micromonosporaceae</taxon>
        <taxon>Catenuloplanes</taxon>
    </lineage>
</organism>
<evidence type="ECO:0000256" key="6">
    <source>
        <dbReference type="ARBA" id="ARBA00047918"/>
    </source>
</evidence>
<dbReference type="Gene3D" id="3.20.20.360">
    <property type="entry name" value="Malate synthase, domain 3"/>
    <property type="match status" value="1"/>
</dbReference>
<feature type="domain" description="Malate synthase TIM barrel" evidence="10">
    <location>
        <begin position="155"/>
        <end position="397"/>
    </location>
</feature>
<evidence type="ECO:0000259" key="12">
    <source>
        <dbReference type="Pfam" id="PF20659"/>
    </source>
</evidence>
<dbReference type="InterPro" id="IPR006252">
    <property type="entry name" value="Malate_synthA"/>
</dbReference>
<dbReference type="EMBL" id="JAVDYB010000001">
    <property type="protein sequence ID" value="MDR7276366.1"/>
    <property type="molecule type" value="Genomic_DNA"/>
</dbReference>
<feature type="domain" description="Malate synthase N-terminal" evidence="11">
    <location>
        <begin position="3"/>
        <end position="64"/>
    </location>
</feature>
<evidence type="ECO:0000256" key="9">
    <source>
        <dbReference type="RuleBase" id="RU000555"/>
    </source>
</evidence>
<evidence type="ECO:0000259" key="10">
    <source>
        <dbReference type="Pfam" id="PF01274"/>
    </source>
</evidence>
<comment type="pathway">
    <text evidence="9">Carbohydrate metabolism; glyoxylate cycle; (S)-malate from isocitrate: step 2/2.</text>
</comment>
<evidence type="ECO:0000256" key="3">
    <source>
        <dbReference type="ARBA" id="ARBA00022435"/>
    </source>
</evidence>
<evidence type="ECO:0000313" key="14">
    <source>
        <dbReference type="Proteomes" id="UP001183643"/>
    </source>
</evidence>
<dbReference type="InterPro" id="IPR048356">
    <property type="entry name" value="MS_N"/>
</dbReference>
<sequence length="530" mass="58112">MRYQVKGPAAVRFDEVLTPEALHFLVALDGRFAGRRAALLDTRRARRARWASGQVPGFLPETAHIRADAGWRVAPPAPGLADRRVEITGPPEPAMTVNALNSGASVWMADFEDAMSPAWHNVVSGQLTLMDALDRRLDFTDARGKRYALAGRTATIVVRPRGWHLAEKGLVVDGRPISASLFDAGLHLFHCARRQLDAGAGPYFYLPKLEDHREARLWNDVFVFAQQYLGLPIGTVRATVLIETITAAFQMDEILYELREHAAGLNAGRWDYIFSIIKNFGQRQEFVLPDRSDVTMTVPFMRAYTELLVRTAHRRGAHAIGGMSAFIPRPGTGPEVLERVLADKRREAADGFDGSWVAHPGLVGVCREAFDAVLGRRPHQLDRARDDVEVTEADLLAVDKTPGRVTEAGLRADIAVALRYIDAWLGGTGAVALRNLMEDAATAEIARCQVWQWLYHRTPMAGGGTVTEDLVRAVLTEELAALTAGRDAAGRARAGAAAAVFTRTALAEDLPAFFTTDAYAHHLPLRPAAR</sequence>
<evidence type="ECO:0000259" key="11">
    <source>
        <dbReference type="Pfam" id="PF20656"/>
    </source>
</evidence>
<dbReference type="Proteomes" id="UP001183643">
    <property type="component" value="Unassembled WGS sequence"/>
</dbReference>
<dbReference type="InterPro" id="IPR048355">
    <property type="entry name" value="MS_C"/>
</dbReference>
<dbReference type="SUPFAM" id="SSF51645">
    <property type="entry name" value="Malate synthase G"/>
    <property type="match status" value="1"/>
</dbReference>
<dbReference type="Gene3D" id="1.20.1220.12">
    <property type="entry name" value="Malate synthase, domain III"/>
    <property type="match status" value="1"/>
</dbReference>
<keyword evidence="4 9" id="KW-0816">Tricarboxylic acid cycle</keyword>
<reference evidence="13" key="1">
    <citation type="submission" date="2023-07" db="EMBL/GenBank/DDBJ databases">
        <title>Sequencing the genomes of 1000 actinobacteria strains.</title>
        <authorList>
            <person name="Klenk H.-P."/>
        </authorList>
    </citation>
    <scope>NUCLEOTIDE SEQUENCE</scope>
    <source>
        <strain evidence="13">DSM 44707</strain>
    </source>
</reference>
<dbReference type="GO" id="GO:0006097">
    <property type="term" value="P:glyoxylate cycle"/>
    <property type="evidence" value="ECO:0007669"/>
    <property type="project" value="UniProtKB-KW"/>
</dbReference>